<sequence length="55" mass="6226">MAHQGHLHAAVSWLEGRRQQSDLVLSLNTDRHDCCASTLCILQHYLTSLLVTWPV</sequence>
<evidence type="ECO:0000313" key="1">
    <source>
        <dbReference type="EMBL" id="KAJ7375851.1"/>
    </source>
</evidence>
<dbReference type="Proteomes" id="UP001163046">
    <property type="component" value="Unassembled WGS sequence"/>
</dbReference>
<reference evidence="1" key="1">
    <citation type="submission" date="2023-01" db="EMBL/GenBank/DDBJ databases">
        <title>Genome assembly of the deep-sea coral Lophelia pertusa.</title>
        <authorList>
            <person name="Herrera S."/>
            <person name="Cordes E."/>
        </authorList>
    </citation>
    <scope>NUCLEOTIDE SEQUENCE</scope>
    <source>
        <strain evidence="1">USNM1676648</strain>
        <tissue evidence="1">Polyp</tissue>
    </source>
</reference>
<protein>
    <submittedName>
        <fullName evidence="1">Uncharacterized protein</fullName>
    </submittedName>
</protein>
<comment type="caution">
    <text evidence="1">The sequence shown here is derived from an EMBL/GenBank/DDBJ whole genome shotgun (WGS) entry which is preliminary data.</text>
</comment>
<gene>
    <name evidence="1" type="ORF">OS493_038381</name>
</gene>
<evidence type="ECO:0000313" key="2">
    <source>
        <dbReference type="Proteomes" id="UP001163046"/>
    </source>
</evidence>
<organism evidence="1 2">
    <name type="scientific">Desmophyllum pertusum</name>
    <dbReference type="NCBI Taxonomy" id="174260"/>
    <lineage>
        <taxon>Eukaryota</taxon>
        <taxon>Metazoa</taxon>
        <taxon>Cnidaria</taxon>
        <taxon>Anthozoa</taxon>
        <taxon>Hexacorallia</taxon>
        <taxon>Scleractinia</taxon>
        <taxon>Caryophylliina</taxon>
        <taxon>Caryophylliidae</taxon>
        <taxon>Desmophyllum</taxon>
    </lineage>
</organism>
<accession>A0A9X0CUB4</accession>
<keyword evidence="2" id="KW-1185">Reference proteome</keyword>
<dbReference type="EMBL" id="MU826445">
    <property type="protein sequence ID" value="KAJ7375851.1"/>
    <property type="molecule type" value="Genomic_DNA"/>
</dbReference>
<dbReference type="AlphaFoldDB" id="A0A9X0CUB4"/>
<proteinExistence type="predicted"/>
<name>A0A9X0CUB4_9CNID</name>